<protein>
    <submittedName>
        <fullName evidence="2">Uncharacterized protein</fullName>
    </submittedName>
</protein>
<dbReference type="EMBL" id="JARIHO010000037">
    <property type="protein sequence ID" value="KAJ7330455.1"/>
    <property type="molecule type" value="Genomic_DNA"/>
</dbReference>
<name>A0AAD6ZP91_9AGAR</name>
<evidence type="ECO:0000313" key="3">
    <source>
        <dbReference type="Proteomes" id="UP001218218"/>
    </source>
</evidence>
<keyword evidence="3" id="KW-1185">Reference proteome</keyword>
<feature type="signal peptide" evidence="1">
    <location>
        <begin position="1"/>
        <end position="17"/>
    </location>
</feature>
<proteinExistence type="predicted"/>
<dbReference type="Proteomes" id="UP001218218">
    <property type="component" value="Unassembled WGS sequence"/>
</dbReference>
<evidence type="ECO:0000313" key="2">
    <source>
        <dbReference type="EMBL" id="KAJ7330455.1"/>
    </source>
</evidence>
<reference evidence="2" key="1">
    <citation type="submission" date="2023-03" db="EMBL/GenBank/DDBJ databases">
        <title>Massive genome expansion in bonnet fungi (Mycena s.s.) driven by repeated elements and novel gene families across ecological guilds.</title>
        <authorList>
            <consortium name="Lawrence Berkeley National Laboratory"/>
            <person name="Harder C.B."/>
            <person name="Miyauchi S."/>
            <person name="Viragh M."/>
            <person name="Kuo A."/>
            <person name="Thoen E."/>
            <person name="Andreopoulos B."/>
            <person name="Lu D."/>
            <person name="Skrede I."/>
            <person name="Drula E."/>
            <person name="Henrissat B."/>
            <person name="Morin E."/>
            <person name="Kohler A."/>
            <person name="Barry K."/>
            <person name="LaButti K."/>
            <person name="Morin E."/>
            <person name="Salamov A."/>
            <person name="Lipzen A."/>
            <person name="Mereny Z."/>
            <person name="Hegedus B."/>
            <person name="Baldrian P."/>
            <person name="Stursova M."/>
            <person name="Weitz H."/>
            <person name="Taylor A."/>
            <person name="Grigoriev I.V."/>
            <person name="Nagy L.G."/>
            <person name="Martin F."/>
            <person name="Kauserud H."/>
        </authorList>
    </citation>
    <scope>NUCLEOTIDE SEQUENCE</scope>
    <source>
        <strain evidence="2">CBHHK002</strain>
    </source>
</reference>
<comment type="caution">
    <text evidence="2">The sequence shown here is derived from an EMBL/GenBank/DDBJ whole genome shotgun (WGS) entry which is preliminary data.</text>
</comment>
<evidence type="ECO:0000256" key="1">
    <source>
        <dbReference type="SAM" id="SignalP"/>
    </source>
</evidence>
<sequence>MILTLFLGWLGLGILRLDQILRGYHGLRKISSKTSFGRKYIGQDLELRAQRDRQDLSDKSHPTSAKHRITPHWWVDSV</sequence>
<gene>
    <name evidence="2" type="ORF">DFH08DRAFT_882745</name>
</gene>
<keyword evidence="1" id="KW-0732">Signal</keyword>
<organism evidence="2 3">
    <name type="scientific">Mycena albidolilacea</name>
    <dbReference type="NCBI Taxonomy" id="1033008"/>
    <lineage>
        <taxon>Eukaryota</taxon>
        <taxon>Fungi</taxon>
        <taxon>Dikarya</taxon>
        <taxon>Basidiomycota</taxon>
        <taxon>Agaricomycotina</taxon>
        <taxon>Agaricomycetes</taxon>
        <taxon>Agaricomycetidae</taxon>
        <taxon>Agaricales</taxon>
        <taxon>Marasmiineae</taxon>
        <taxon>Mycenaceae</taxon>
        <taxon>Mycena</taxon>
    </lineage>
</organism>
<feature type="chain" id="PRO_5041912010" evidence="1">
    <location>
        <begin position="18"/>
        <end position="78"/>
    </location>
</feature>
<dbReference type="AlphaFoldDB" id="A0AAD6ZP91"/>
<accession>A0AAD6ZP91</accession>